<dbReference type="Gene3D" id="3.60.15.10">
    <property type="entry name" value="Ribonuclease Z/Hydroxyacylglutathione hydrolase-like"/>
    <property type="match status" value="1"/>
</dbReference>
<dbReference type="PANTHER" id="PTHR42951">
    <property type="entry name" value="METALLO-BETA-LACTAMASE DOMAIN-CONTAINING"/>
    <property type="match status" value="1"/>
</dbReference>
<evidence type="ECO:0000313" key="3">
    <source>
        <dbReference type="Proteomes" id="UP000549457"/>
    </source>
</evidence>
<dbReference type="AlphaFoldDB" id="A0A840SE07"/>
<dbReference type="EMBL" id="JACHFM010000001">
    <property type="protein sequence ID" value="MBB5221099.1"/>
    <property type="molecule type" value="Genomic_DNA"/>
</dbReference>
<keyword evidence="2" id="KW-0378">Hydrolase</keyword>
<dbReference type="RefSeq" id="WP_184147501.1">
    <property type="nucleotide sequence ID" value="NZ_JACHFM010000001.1"/>
</dbReference>
<dbReference type="InterPro" id="IPR036866">
    <property type="entry name" value="RibonucZ/Hydroxyglut_hydro"/>
</dbReference>
<name>A0A840SE07_9RHOB</name>
<dbReference type="SMART" id="SM00849">
    <property type="entry name" value="Lactamase_B"/>
    <property type="match status" value="1"/>
</dbReference>
<keyword evidence="3" id="KW-1185">Reference proteome</keyword>
<evidence type="ECO:0000313" key="2">
    <source>
        <dbReference type="EMBL" id="MBB5221099.1"/>
    </source>
</evidence>
<dbReference type="GO" id="GO:0016787">
    <property type="term" value="F:hydrolase activity"/>
    <property type="evidence" value="ECO:0007669"/>
    <property type="project" value="UniProtKB-KW"/>
</dbReference>
<feature type="domain" description="Metallo-beta-lactamase" evidence="1">
    <location>
        <begin position="40"/>
        <end position="257"/>
    </location>
</feature>
<organism evidence="2 3">
    <name type="scientific">Amaricoccus macauensis</name>
    <dbReference type="NCBI Taxonomy" id="57001"/>
    <lineage>
        <taxon>Bacteria</taxon>
        <taxon>Pseudomonadati</taxon>
        <taxon>Pseudomonadota</taxon>
        <taxon>Alphaproteobacteria</taxon>
        <taxon>Rhodobacterales</taxon>
        <taxon>Paracoccaceae</taxon>
        <taxon>Amaricoccus</taxon>
    </lineage>
</organism>
<dbReference type="Proteomes" id="UP000549457">
    <property type="component" value="Unassembled WGS sequence"/>
</dbReference>
<dbReference type="InterPro" id="IPR001279">
    <property type="entry name" value="Metallo-B-lactamas"/>
</dbReference>
<dbReference type="InterPro" id="IPR036388">
    <property type="entry name" value="WH-like_DNA-bd_sf"/>
</dbReference>
<dbReference type="Pfam" id="PF00753">
    <property type="entry name" value="Lactamase_B"/>
    <property type="match status" value="1"/>
</dbReference>
<protein>
    <submittedName>
        <fullName evidence="2">Glyoxylase-like metal-dependent hydrolase (Beta-lactamase superfamily II)</fullName>
    </submittedName>
</protein>
<proteinExistence type="predicted"/>
<gene>
    <name evidence="2" type="ORF">HNP73_001020</name>
</gene>
<dbReference type="SUPFAM" id="SSF56281">
    <property type="entry name" value="Metallo-hydrolase/oxidoreductase"/>
    <property type="match status" value="1"/>
</dbReference>
<dbReference type="InterPro" id="IPR050855">
    <property type="entry name" value="NDM-1-like"/>
</dbReference>
<accession>A0A840SE07</accession>
<sequence length="362" mass="39799">MKDVPEVTFPFTPPAPGEAVELAEGVLWLRVPLQNFRPDHVNVYALDDGDGWTVIDTGLDSPRTREVWEMFLSGPLRGKPVRRVLVTHHHPDHVGLAGWLQAKGAEVWTTRTAWVTARMLTLDEQDRPPPETLAHWRRLGVPGEIIAERAAKRPFNFADCVSRLALGFRAIGQGQEIVAGGRRWRVEIGNGHAREHATLWGIGHEIVVTGDQVLPGITPNLGVQVSEPEADPVGDWLASCRRLGALAGTDQLGLPGHRRPFLGLRARLAELLEHGEIGLDRLEAFLSEPRRAADCFAVLYGRTIGSGEYLLALNEALGHLNRLTRAGRAVRESAPDGAWRWQAVAGAARRDELATDMPDASR</sequence>
<comment type="caution">
    <text evidence="2">The sequence shown here is derived from an EMBL/GenBank/DDBJ whole genome shotgun (WGS) entry which is preliminary data.</text>
</comment>
<reference evidence="2 3" key="1">
    <citation type="submission" date="2020-08" db="EMBL/GenBank/DDBJ databases">
        <title>Genomic Encyclopedia of Type Strains, Phase IV (KMG-IV): sequencing the most valuable type-strain genomes for metagenomic binning, comparative biology and taxonomic classification.</title>
        <authorList>
            <person name="Goeker M."/>
        </authorList>
    </citation>
    <scope>NUCLEOTIDE SEQUENCE [LARGE SCALE GENOMIC DNA]</scope>
    <source>
        <strain evidence="2 3">DSM 101730</strain>
    </source>
</reference>
<evidence type="ECO:0000259" key="1">
    <source>
        <dbReference type="SMART" id="SM00849"/>
    </source>
</evidence>
<dbReference type="Gene3D" id="1.10.10.10">
    <property type="entry name" value="Winged helix-like DNA-binding domain superfamily/Winged helix DNA-binding domain"/>
    <property type="match status" value="1"/>
</dbReference>